<sequence>MSNFPFFNLLDALNEEAENMRRSMEDPLFVNQQEFQDRGRSRRRLPPSTGDTALTRPRRSSLDDLDNWYNNDLSLLPMNMPLGGAPMTVPIDILDHDKNYEVKVSIPGVEDRKLIHLDYLKDKNQFVITGEIPSVVTNETRGNVKVMERACGKFRRAISLPESPGIDVEHCKADYSNGILNVRIPKLKPKKSDKDKVRTIEISSNESK</sequence>
<dbReference type="Proteomes" id="UP000001640">
    <property type="component" value="Chromosome 4"/>
</dbReference>
<dbReference type="RefSeq" id="XP_003676142.1">
    <property type="nucleotide sequence ID" value="XM_003676094.1"/>
</dbReference>
<organism evidence="6 7">
    <name type="scientific">Naumovozyma castellii</name>
    <name type="common">Yeast</name>
    <name type="synonym">Saccharomyces castellii</name>
    <dbReference type="NCBI Taxonomy" id="27288"/>
    <lineage>
        <taxon>Eukaryota</taxon>
        <taxon>Fungi</taxon>
        <taxon>Dikarya</taxon>
        <taxon>Ascomycota</taxon>
        <taxon>Saccharomycotina</taxon>
        <taxon>Saccharomycetes</taxon>
        <taxon>Saccharomycetales</taxon>
        <taxon>Saccharomycetaceae</taxon>
        <taxon>Naumovozyma</taxon>
    </lineage>
</organism>
<dbReference type="InterPro" id="IPR008978">
    <property type="entry name" value="HSP20-like_chaperone"/>
</dbReference>
<protein>
    <recommendedName>
        <fullName evidence="5">SHSP domain-containing protein</fullName>
    </recommendedName>
</protein>
<dbReference type="InterPro" id="IPR002068">
    <property type="entry name" value="A-crystallin/Hsp20_dom"/>
</dbReference>
<gene>
    <name evidence="6" type="primary">NCAS0D01990</name>
    <name evidence="6" type="ordered locus">NCAS_0D01990</name>
</gene>
<feature type="domain" description="SHSP" evidence="5">
    <location>
        <begin position="82"/>
        <end position="203"/>
    </location>
</feature>
<comment type="similarity">
    <text evidence="2 3">Belongs to the small heat shock protein (HSP20) family.</text>
</comment>
<dbReference type="EMBL" id="HE576755">
    <property type="protein sequence ID" value="CCC69780.1"/>
    <property type="molecule type" value="Genomic_DNA"/>
</dbReference>
<accession>G0VDZ0</accession>
<dbReference type="SUPFAM" id="SSF49764">
    <property type="entry name" value="HSP20-like chaperones"/>
    <property type="match status" value="1"/>
</dbReference>
<reference key="2">
    <citation type="submission" date="2011-08" db="EMBL/GenBank/DDBJ databases">
        <title>Genome sequence of Naumovozyma castellii.</title>
        <authorList>
            <person name="Gordon J.L."/>
            <person name="Armisen D."/>
            <person name="Proux-Wera E."/>
            <person name="OhEigeartaigh S.S."/>
            <person name="Byrne K.P."/>
            <person name="Wolfe K.H."/>
        </authorList>
    </citation>
    <scope>NUCLEOTIDE SEQUENCE</scope>
    <source>
        <strain>Type strain:CBS 4309</strain>
    </source>
</reference>
<dbReference type="Gene3D" id="2.60.40.790">
    <property type="match status" value="1"/>
</dbReference>
<reference evidence="6 7" key="1">
    <citation type="journal article" date="2011" name="Proc. Natl. Acad. Sci. U.S.A.">
        <title>Evolutionary erosion of yeast sex chromosomes by mating-type switching accidents.</title>
        <authorList>
            <person name="Gordon J.L."/>
            <person name="Armisen D."/>
            <person name="Proux-Wera E."/>
            <person name="Oheigeartaigh S.S."/>
            <person name="Byrne K.P."/>
            <person name="Wolfe K.H."/>
        </authorList>
    </citation>
    <scope>NUCLEOTIDE SEQUENCE [LARGE SCALE GENOMIC DNA]</scope>
    <source>
        <strain evidence="7">ATCC 76901 / BCRC 22586 / CBS 4309 / NBRC 1992 / NRRL Y-12630</strain>
    </source>
</reference>
<evidence type="ECO:0000256" key="1">
    <source>
        <dbReference type="ARBA" id="ARBA00023016"/>
    </source>
</evidence>
<dbReference type="Pfam" id="PF00011">
    <property type="entry name" value="HSP20"/>
    <property type="match status" value="1"/>
</dbReference>
<dbReference type="OrthoDB" id="5511210at2759"/>
<feature type="region of interest" description="Disordered" evidence="4">
    <location>
        <begin position="24"/>
        <end position="59"/>
    </location>
</feature>
<dbReference type="PANTHER" id="PTHR11527">
    <property type="entry name" value="HEAT-SHOCK PROTEIN 20 FAMILY MEMBER"/>
    <property type="match status" value="1"/>
</dbReference>
<dbReference type="InParanoid" id="G0VDZ0"/>
<evidence type="ECO:0000256" key="2">
    <source>
        <dbReference type="PROSITE-ProRule" id="PRU00285"/>
    </source>
</evidence>
<dbReference type="OMA" id="KVMERAC"/>
<dbReference type="KEGG" id="ncs:NCAS_0D01990"/>
<evidence type="ECO:0000256" key="4">
    <source>
        <dbReference type="SAM" id="MobiDB-lite"/>
    </source>
</evidence>
<keyword evidence="7" id="KW-1185">Reference proteome</keyword>
<evidence type="ECO:0000313" key="7">
    <source>
        <dbReference type="Proteomes" id="UP000001640"/>
    </source>
</evidence>
<evidence type="ECO:0000259" key="5">
    <source>
        <dbReference type="PROSITE" id="PS01031"/>
    </source>
</evidence>
<dbReference type="GeneID" id="96903387"/>
<dbReference type="CDD" id="cd06464">
    <property type="entry name" value="ACD_sHsps-like"/>
    <property type="match status" value="1"/>
</dbReference>
<dbReference type="STRING" id="1064592.G0VDZ0"/>
<dbReference type="HOGENOM" id="CLU_046737_12_0_1"/>
<dbReference type="PROSITE" id="PS01031">
    <property type="entry name" value="SHSP"/>
    <property type="match status" value="1"/>
</dbReference>
<dbReference type="InterPro" id="IPR031107">
    <property type="entry name" value="Small_HSP"/>
</dbReference>
<dbReference type="eggNOG" id="KOG0710">
    <property type="taxonomic scope" value="Eukaryota"/>
</dbReference>
<evidence type="ECO:0000313" key="6">
    <source>
        <dbReference type="EMBL" id="CCC69780.1"/>
    </source>
</evidence>
<keyword evidence="1" id="KW-0346">Stress response</keyword>
<proteinExistence type="inferred from homology"/>
<name>G0VDZ0_NAUCA</name>
<dbReference type="AlphaFoldDB" id="G0VDZ0"/>
<evidence type="ECO:0000256" key="3">
    <source>
        <dbReference type="RuleBase" id="RU003616"/>
    </source>
</evidence>